<reference evidence="4 5" key="1">
    <citation type="submission" date="2019-08" db="EMBL/GenBank/DDBJ databases">
        <title>Identification of a novel species of the genus Boseongicola.</title>
        <authorList>
            <person name="Zhang X.-Q."/>
        </authorList>
    </citation>
    <scope>NUCLEOTIDE SEQUENCE [LARGE SCALE GENOMIC DNA]</scope>
    <source>
        <strain evidence="4 5">HY14</strain>
    </source>
</reference>
<feature type="domain" description="PAS" evidence="3">
    <location>
        <begin position="153"/>
        <end position="224"/>
    </location>
</feature>
<feature type="transmembrane region" description="Helical" evidence="2">
    <location>
        <begin position="6"/>
        <end position="28"/>
    </location>
</feature>
<dbReference type="InterPro" id="IPR000014">
    <property type="entry name" value="PAS"/>
</dbReference>
<feature type="domain" description="PAS" evidence="3">
    <location>
        <begin position="266"/>
        <end position="333"/>
    </location>
</feature>
<keyword evidence="2" id="KW-1133">Transmembrane helix</keyword>
<dbReference type="SUPFAM" id="SSF55785">
    <property type="entry name" value="PYP-like sensor domain (PAS domain)"/>
    <property type="match status" value="1"/>
</dbReference>
<dbReference type="RefSeq" id="WP_148379796.1">
    <property type="nucleotide sequence ID" value="NZ_VSIY01000015.1"/>
</dbReference>
<keyword evidence="2" id="KW-0472">Membrane</keyword>
<proteinExistence type="predicted"/>
<evidence type="ECO:0000256" key="1">
    <source>
        <dbReference type="SAM" id="MobiDB-lite"/>
    </source>
</evidence>
<feature type="region of interest" description="Disordered" evidence="1">
    <location>
        <begin position="506"/>
        <end position="529"/>
    </location>
</feature>
<keyword evidence="2" id="KW-0812">Transmembrane</keyword>
<name>A0A5D0RAN0_9RHOB</name>
<dbReference type="Pfam" id="PF12860">
    <property type="entry name" value="PAS_7"/>
    <property type="match status" value="1"/>
</dbReference>
<gene>
    <name evidence="4" type="ORF">FVF75_16015</name>
</gene>
<dbReference type="Gene3D" id="3.30.450.20">
    <property type="entry name" value="PAS domain"/>
    <property type="match status" value="1"/>
</dbReference>
<evidence type="ECO:0000313" key="5">
    <source>
        <dbReference type="Proteomes" id="UP000322080"/>
    </source>
</evidence>
<dbReference type="AlphaFoldDB" id="A0A5D0RAN0"/>
<dbReference type="SMART" id="SM00091">
    <property type="entry name" value="PAS"/>
    <property type="match status" value="2"/>
</dbReference>
<dbReference type="EMBL" id="VSIY01000015">
    <property type="protein sequence ID" value="TYB77758.1"/>
    <property type="molecule type" value="Genomic_DNA"/>
</dbReference>
<comment type="caution">
    <text evidence="4">The sequence shown here is derived from an EMBL/GenBank/DDBJ whole genome shotgun (WGS) entry which is preliminary data.</text>
</comment>
<keyword evidence="5" id="KW-1185">Reference proteome</keyword>
<evidence type="ECO:0000313" key="4">
    <source>
        <dbReference type="EMBL" id="TYB77758.1"/>
    </source>
</evidence>
<dbReference type="InterPro" id="IPR035965">
    <property type="entry name" value="PAS-like_dom_sf"/>
</dbReference>
<accession>A0A5D0RAN0</accession>
<dbReference type="Proteomes" id="UP000322080">
    <property type="component" value="Unassembled WGS sequence"/>
</dbReference>
<sequence length="529" mass="57857">MVTTLLALSIVLGAFAAALAVLAGFALLDRRSASRLRGFAADERGRVVFIFDDRELLDATPPARAILARAPPGRSDWARLSGLLSPSFPDLAARISELAEVGELTLPSSDGASQLRAQWHDGVARLHLEGSEATRPTHEVDHFSLAAMSHELESLRATADLLPYPVWRSGADGSITWCNRAYLDLVDVVHGVDDLRVWPPQPPFGVLPDTDPQSPRQRVAVTPLGDETRHWFEISQQPFGEGERLYSASPVDRLVEAETSRDAFVSTLSKTFAALPTGLAIFDRDRELRLFNPALLDLTMLPAEFLSGQPSLSAFLDKLREHRMIPEPKDYKSWRQHLAHLVEAAENGTYEETWTLPAGQTYRVTGRPHPDGAVALLFEDVSVETMTARRYRTDLTIGQATLDALPQAVAVFMPGGVLATTNRSYAKLWGVDPSETLTDLSIVDTMEHWRAMAAPSPVWPSLKDFVTRLDAREAFSADIVLKDGRSVTCRAVPLDGGATLVDFTPATGTSEATKPDTPQPIPQPIHAEA</sequence>
<evidence type="ECO:0000259" key="3">
    <source>
        <dbReference type="SMART" id="SM00091"/>
    </source>
</evidence>
<evidence type="ECO:0000256" key="2">
    <source>
        <dbReference type="SAM" id="Phobius"/>
    </source>
</evidence>
<protein>
    <submittedName>
        <fullName evidence="4">Diguanylate cyclase</fullName>
    </submittedName>
</protein>
<organism evidence="4 5">
    <name type="scientific">Maritimibacter fusiformis</name>
    <dbReference type="NCBI Taxonomy" id="2603819"/>
    <lineage>
        <taxon>Bacteria</taxon>
        <taxon>Pseudomonadati</taxon>
        <taxon>Pseudomonadota</taxon>
        <taxon>Alphaproteobacteria</taxon>
        <taxon>Rhodobacterales</taxon>
        <taxon>Roseobacteraceae</taxon>
        <taxon>Maritimibacter</taxon>
    </lineage>
</organism>